<feature type="chain" id="PRO_5046635379" description="BcpO-related WXXGXW repeat protein" evidence="1">
    <location>
        <begin position="24"/>
        <end position="120"/>
    </location>
</feature>
<keyword evidence="1" id="KW-0732">Signal</keyword>
<evidence type="ECO:0000256" key="1">
    <source>
        <dbReference type="SAM" id="SignalP"/>
    </source>
</evidence>
<comment type="caution">
    <text evidence="2">The sequence shown here is derived from an EMBL/GenBank/DDBJ whole genome shotgun (WGS) entry which is preliminary data.</text>
</comment>
<gene>
    <name evidence="2" type="ORF">ACFPOE_22320</name>
</gene>
<proteinExistence type="predicted"/>
<accession>A0ABW0NJ41</accession>
<evidence type="ECO:0008006" key="4">
    <source>
        <dbReference type="Google" id="ProtNLM"/>
    </source>
</evidence>
<sequence>MHNKLLLTLLMAAAATVAVDANAKKPAPAKVAAPAKVEAVAVDVAPPSGSWESPQAPANGHIWSSGYYEWKDGHYTWKQGEWILDKPGMDYRQHKWAQRADGKWVLTGGDWVSEKVAGSK</sequence>
<evidence type="ECO:0000313" key="2">
    <source>
        <dbReference type="EMBL" id="MFC5500295.1"/>
    </source>
</evidence>
<dbReference type="EMBL" id="JBHSMF010000015">
    <property type="protein sequence ID" value="MFC5500295.1"/>
    <property type="molecule type" value="Genomic_DNA"/>
</dbReference>
<reference evidence="3" key="1">
    <citation type="journal article" date="2019" name="Int. J. Syst. Evol. Microbiol.">
        <title>The Global Catalogue of Microorganisms (GCM) 10K type strain sequencing project: providing services to taxonomists for standard genome sequencing and annotation.</title>
        <authorList>
            <consortium name="The Broad Institute Genomics Platform"/>
            <consortium name="The Broad Institute Genome Sequencing Center for Infectious Disease"/>
            <person name="Wu L."/>
            <person name="Ma J."/>
        </authorList>
    </citation>
    <scope>NUCLEOTIDE SEQUENCE [LARGE SCALE GENOMIC DNA]</scope>
    <source>
        <strain evidence="3">CCUG 57401</strain>
    </source>
</reference>
<dbReference type="RefSeq" id="WP_376852547.1">
    <property type="nucleotide sequence ID" value="NZ_JBHSMF010000015.1"/>
</dbReference>
<feature type="signal peptide" evidence="1">
    <location>
        <begin position="1"/>
        <end position="23"/>
    </location>
</feature>
<dbReference type="Proteomes" id="UP001596037">
    <property type="component" value="Unassembled WGS sequence"/>
</dbReference>
<evidence type="ECO:0000313" key="3">
    <source>
        <dbReference type="Proteomes" id="UP001596037"/>
    </source>
</evidence>
<keyword evidence="3" id="KW-1185">Reference proteome</keyword>
<protein>
    <recommendedName>
        <fullName evidence="4">BcpO-related WXXGXW repeat protein</fullName>
    </recommendedName>
</protein>
<name>A0ABW0NJ41_9BURK</name>
<organism evidence="2 3">
    <name type="scientific">Caenimonas terrae</name>
    <dbReference type="NCBI Taxonomy" id="696074"/>
    <lineage>
        <taxon>Bacteria</taxon>
        <taxon>Pseudomonadati</taxon>
        <taxon>Pseudomonadota</taxon>
        <taxon>Betaproteobacteria</taxon>
        <taxon>Burkholderiales</taxon>
        <taxon>Comamonadaceae</taxon>
        <taxon>Caenimonas</taxon>
    </lineage>
</organism>